<evidence type="ECO:0000313" key="1">
    <source>
        <dbReference type="EMBL" id="CAH8336329.1"/>
    </source>
</evidence>
<gene>
    <name evidence="1" type="ORF">ERUC_LOCUS13784</name>
</gene>
<protein>
    <submittedName>
        <fullName evidence="1">Uncharacterized protein</fullName>
    </submittedName>
</protein>
<sequence length="54" mass="6237">MIQQREYKEAVDAFNAKNLEKIQLIAKLMEEIGQMAGESENLRLKKLEDLSKSI</sequence>
<dbReference type="AlphaFoldDB" id="A0ABC8JPU3"/>
<reference evidence="1 2" key="1">
    <citation type="submission" date="2022-03" db="EMBL/GenBank/DDBJ databases">
        <authorList>
            <person name="Macdonald S."/>
            <person name="Ahmed S."/>
            <person name="Newling K."/>
        </authorList>
    </citation>
    <scope>NUCLEOTIDE SEQUENCE [LARGE SCALE GENOMIC DNA]</scope>
</reference>
<accession>A0ABC8JPU3</accession>
<keyword evidence="2" id="KW-1185">Reference proteome</keyword>
<dbReference type="InterPro" id="IPR007033">
    <property type="entry name" value="GORAB"/>
</dbReference>
<evidence type="ECO:0000313" key="2">
    <source>
        <dbReference type="Proteomes" id="UP001642260"/>
    </source>
</evidence>
<dbReference type="Proteomes" id="UP001642260">
    <property type="component" value="Unassembled WGS sequence"/>
</dbReference>
<organism evidence="1 2">
    <name type="scientific">Eruca vesicaria subsp. sativa</name>
    <name type="common">Garden rocket</name>
    <name type="synonym">Eruca sativa</name>
    <dbReference type="NCBI Taxonomy" id="29727"/>
    <lineage>
        <taxon>Eukaryota</taxon>
        <taxon>Viridiplantae</taxon>
        <taxon>Streptophyta</taxon>
        <taxon>Embryophyta</taxon>
        <taxon>Tracheophyta</taxon>
        <taxon>Spermatophyta</taxon>
        <taxon>Magnoliopsida</taxon>
        <taxon>eudicotyledons</taxon>
        <taxon>Gunneridae</taxon>
        <taxon>Pentapetalae</taxon>
        <taxon>rosids</taxon>
        <taxon>malvids</taxon>
        <taxon>Brassicales</taxon>
        <taxon>Brassicaceae</taxon>
        <taxon>Brassiceae</taxon>
        <taxon>Eruca</taxon>
    </lineage>
</organism>
<comment type="caution">
    <text evidence="1">The sequence shown here is derived from an EMBL/GenBank/DDBJ whole genome shotgun (WGS) entry which is preliminary data.</text>
</comment>
<dbReference type="Pfam" id="PF04949">
    <property type="entry name" value="Transcrip_act"/>
    <property type="match status" value="1"/>
</dbReference>
<dbReference type="EMBL" id="CAKOAT010130043">
    <property type="protein sequence ID" value="CAH8336329.1"/>
    <property type="molecule type" value="Genomic_DNA"/>
</dbReference>
<name>A0ABC8JPU3_ERUVS</name>
<proteinExistence type="predicted"/>